<feature type="coiled-coil region" evidence="1">
    <location>
        <begin position="156"/>
        <end position="205"/>
    </location>
</feature>
<evidence type="ECO:0000256" key="1">
    <source>
        <dbReference type="SAM" id="Coils"/>
    </source>
</evidence>
<gene>
    <name evidence="3" type="ORF">POCTA_138.1.T1130066</name>
</gene>
<protein>
    <submittedName>
        <fullName evidence="3">Uncharacterized protein</fullName>
    </submittedName>
</protein>
<feature type="compositionally biased region" description="Basic and acidic residues" evidence="2">
    <location>
        <begin position="422"/>
        <end position="431"/>
    </location>
</feature>
<evidence type="ECO:0000313" key="4">
    <source>
        <dbReference type="Proteomes" id="UP000683925"/>
    </source>
</evidence>
<feature type="region of interest" description="Disordered" evidence="2">
    <location>
        <begin position="422"/>
        <end position="442"/>
    </location>
</feature>
<evidence type="ECO:0000313" key="3">
    <source>
        <dbReference type="EMBL" id="CAD8196956.1"/>
    </source>
</evidence>
<proteinExistence type="predicted"/>
<dbReference type="AlphaFoldDB" id="A0A8S1X8G3"/>
<dbReference type="EMBL" id="CAJJDP010000113">
    <property type="protein sequence ID" value="CAD8196956.1"/>
    <property type="molecule type" value="Genomic_DNA"/>
</dbReference>
<organism evidence="3 4">
    <name type="scientific">Paramecium octaurelia</name>
    <dbReference type="NCBI Taxonomy" id="43137"/>
    <lineage>
        <taxon>Eukaryota</taxon>
        <taxon>Sar</taxon>
        <taxon>Alveolata</taxon>
        <taxon>Ciliophora</taxon>
        <taxon>Intramacronucleata</taxon>
        <taxon>Oligohymenophorea</taxon>
        <taxon>Peniculida</taxon>
        <taxon>Parameciidae</taxon>
        <taxon>Paramecium</taxon>
    </lineage>
</organism>
<dbReference type="Proteomes" id="UP000683925">
    <property type="component" value="Unassembled WGS sequence"/>
</dbReference>
<name>A0A8S1X8G3_PAROT</name>
<feature type="compositionally biased region" description="Polar residues" evidence="2">
    <location>
        <begin position="574"/>
        <end position="585"/>
    </location>
</feature>
<evidence type="ECO:0000256" key="2">
    <source>
        <dbReference type="SAM" id="MobiDB-lite"/>
    </source>
</evidence>
<dbReference type="OrthoDB" id="305184at2759"/>
<keyword evidence="1" id="KW-0175">Coiled coil</keyword>
<feature type="coiled-coil region" evidence="1">
    <location>
        <begin position="31"/>
        <end position="123"/>
    </location>
</feature>
<accession>A0A8S1X8G3</accession>
<sequence>MTQAINTDLLLRMSTLNQEFHVLATNTNLFMRNIQEELLQQQQENQTSRQICDLNSQSVTELRCHLDQAVGNLYRKYEEQVNDKIKEFEGQQKQKEILEQNRIKELEQRFNQYDDIIKELDKKWESKSNDRYIASIIQKNLLTNQNIGQFIVDKVLKLTEETVQNKLNDYQKLIDERMTNQFHQLSNYQIQIRKCETKQDELQNQLNISKEFQMDFQKQQQKKLQVLQHQNSLFKEVVQQQVHNIIEQSELSKMNMKDLREQMIKQFEDASVGKLENNEQIMHLLTQDQQKIRELERKQDLIFKNENEIKFKLEQIQQDYSQQNQRALNQIVTMDSEMKNINSAINGIYEKMNTITLNPQVVPEKQPEKPQEKFKPLLISQKIQKQFCLKDQIGQIEILFRHVQLLFTHICKTYRYEQKLESQKSKQKSDLTRNNSNEQIQSDSMDHPQYVFQHYQQLQKQEQFKSEIQKTDVPQQQMISPQNQLKINIQPVYQNNEDYFGDTRLYFNQALKPLYIQGKQHAMDIRPQIEMQQLSAKVKQISNLFCDSDLRQQLFENSQSQRPGSGKKRLPKINSKSFHFSNDDQ</sequence>
<keyword evidence="4" id="KW-1185">Reference proteome</keyword>
<feature type="compositionally biased region" description="Polar residues" evidence="2">
    <location>
        <begin position="432"/>
        <end position="442"/>
    </location>
</feature>
<reference evidence="3" key="1">
    <citation type="submission" date="2021-01" db="EMBL/GenBank/DDBJ databases">
        <authorList>
            <consortium name="Genoscope - CEA"/>
            <person name="William W."/>
        </authorList>
    </citation>
    <scope>NUCLEOTIDE SEQUENCE</scope>
</reference>
<comment type="caution">
    <text evidence="3">The sequence shown here is derived from an EMBL/GenBank/DDBJ whole genome shotgun (WGS) entry which is preliminary data.</text>
</comment>
<dbReference type="OMA" id="IDERMTN"/>
<feature type="region of interest" description="Disordered" evidence="2">
    <location>
        <begin position="556"/>
        <end position="585"/>
    </location>
</feature>